<protein>
    <submittedName>
        <fullName evidence="4">Uncharacterized protein</fullName>
    </submittedName>
</protein>
<evidence type="ECO:0000313" key="5">
    <source>
        <dbReference type="Proteomes" id="UP000440578"/>
    </source>
</evidence>
<feature type="region of interest" description="Disordered" evidence="1">
    <location>
        <begin position="450"/>
        <end position="493"/>
    </location>
</feature>
<dbReference type="EMBL" id="VIIS01001749">
    <property type="protein sequence ID" value="KAF0293416.1"/>
    <property type="molecule type" value="Genomic_DNA"/>
</dbReference>
<dbReference type="Proteomes" id="UP000440578">
    <property type="component" value="Unassembled WGS sequence"/>
</dbReference>
<feature type="compositionally biased region" description="Basic and acidic residues" evidence="1">
    <location>
        <begin position="450"/>
        <end position="467"/>
    </location>
</feature>
<keyword evidence="2" id="KW-1133">Transmembrane helix</keyword>
<gene>
    <name evidence="4" type="ORF">FJT64_008768</name>
</gene>
<comment type="caution">
    <text evidence="4">The sequence shown here is derived from an EMBL/GenBank/DDBJ whole genome shotgun (WGS) entry which is preliminary data.</text>
</comment>
<feature type="compositionally biased region" description="Low complexity" evidence="1">
    <location>
        <begin position="336"/>
        <end position="351"/>
    </location>
</feature>
<feature type="chain" id="PRO_5025646980" evidence="3">
    <location>
        <begin position="25"/>
        <end position="493"/>
    </location>
</feature>
<keyword evidence="3" id="KW-0732">Signal</keyword>
<keyword evidence="2" id="KW-0812">Transmembrane</keyword>
<feature type="transmembrane region" description="Helical" evidence="2">
    <location>
        <begin position="46"/>
        <end position="69"/>
    </location>
</feature>
<name>A0A6A4VG53_AMPAM</name>
<reference evidence="4 5" key="1">
    <citation type="submission" date="2019-07" db="EMBL/GenBank/DDBJ databases">
        <title>Draft genome assembly of a fouling barnacle, Amphibalanus amphitrite (Darwin, 1854): The first reference genome for Thecostraca.</title>
        <authorList>
            <person name="Kim W."/>
        </authorList>
    </citation>
    <scope>NUCLEOTIDE SEQUENCE [LARGE SCALE GENOMIC DNA]</scope>
    <source>
        <strain evidence="4">SNU_AA5</strain>
        <tissue evidence="4">Soma without cirri and trophi</tissue>
    </source>
</reference>
<organism evidence="4 5">
    <name type="scientific">Amphibalanus amphitrite</name>
    <name type="common">Striped barnacle</name>
    <name type="synonym">Balanus amphitrite</name>
    <dbReference type="NCBI Taxonomy" id="1232801"/>
    <lineage>
        <taxon>Eukaryota</taxon>
        <taxon>Metazoa</taxon>
        <taxon>Ecdysozoa</taxon>
        <taxon>Arthropoda</taxon>
        <taxon>Crustacea</taxon>
        <taxon>Multicrustacea</taxon>
        <taxon>Cirripedia</taxon>
        <taxon>Thoracica</taxon>
        <taxon>Thoracicalcarea</taxon>
        <taxon>Balanomorpha</taxon>
        <taxon>Balanoidea</taxon>
        <taxon>Balanidae</taxon>
        <taxon>Amphibalaninae</taxon>
        <taxon>Amphibalanus</taxon>
    </lineage>
</organism>
<feature type="region of interest" description="Disordered" evidence="1">
    <location>
        <begin position="336"/>
        <end position="356"/>
    </location>
</feature>
<keyword evidence="5" id="KW-1185">Reference proteome</keyword>
<feature type="region of interest" description="Disordered" evidence="1">
    <location>
        <begin position="285"/>
        <end position="309"/>
    </location>
</feature>
<dbReference type="OrthoDB" id="6371713at2759"/>
<accession>A0A6A4VG53</accession>
<proteinExistence type="predicted"/>
<feature type="transmembrane region" description="Helical" evidence="2">
    <location>
        <begin position="256"/>
        <end position="278"/>
    </location>
</feature>
<evidence type="ECO:0000256" key="1">
    <source>
        <dbReference type="SAM" id="MobiDB-lite"/>
    </source>
</evidence>
<dbReference type="AlphaFoldDB" id="A0A6A4VG53"/>
<evidence type="ECO:0000256" key="2">
    <source>
        <dbReference type="SAM" id="Phobius"/>
    </source>
</evidence>
<evidence type="ECO:0000256" key="3">
    <source>
        <dbReference type="SAM" id="SignalP"/>
    </source>
</evidence>
<feature type="signal peptide" evidence="3">
    <location>
        <begin position="1"/>
        <end position="24"/>
    </location>
</feature>
<evidence type="ECO:0000313" key="4">
    <source>
        <dbReference type="EMBL" id="KAF0293416.1"/>
    </source>
</evidence>
<keyword evidence="2" id="KW-0472">Membrane</keyword>
<sequence length="493" mass="52713">MLMKMKLTVALALVAVGLASFSEAIFIFETAAAGTASTVGVGTATGAAALAGVGGLVLGAGLVGVLALAASRRGKRSVEDGLKEDAVFNLVAASDAFGCAMKLVCLLEAKPDEGLTEDDTFILNIFGRDPQAPSIEKMKTPRGAYDYAAFMGKRFGADSCEELFHTCEASYQTMITYVAKLRAVSVESRVLRRGRLPAQMTPPLQQPPRCRTEGGAAAAAELRERGAGDSSEVLQKRFVIGSPAANSYSVGTDVSFLITFVFNMVFLSMVTLAVASAAQQAGVAASSRRRSRLDAAPLERRSAAARHRRRHAAAAAAATLPPDTVNAIVEHVSGPTAAATASPAASDSSGDYTDYERYPSRYEEPLAPVAQRFQPSSVDDILDYLYQTDRSLYDELRLRVADRPPPPVRGARDREYAQYLASVYGYGGAQWERDDLGGTEDGRAALTGDRVDWQTEQEAARRTHRTADGPGLSGKVPYEKRDPLGAPLKYRQR</sequence>